<proteinExistence type="predicted"/>
<reference evidence="1 2" key="1">
    <citation type="submission" date="2019-04" db="EMBL/GenBank/DDBJ databases">
        <title>An improved genome assembly and genetic linkage map for asparagus bean, Vigna unguiculata ssp. sesquipedialis.</title>
        <authorList>
            <person name="Xia Q."/>
            <person name="Zhang R."/>
            <person name="Dong Y."/>
        </authorList>
    </citation>
    <scope>NUCLEOTIDE SEQUENCE [LARGE SCALE GENOMIC DNA]</scope>
    <source>
        <tissue evidence="1">Leaf</tissue>
    </source>
</reference>
<protein>
    <submittedName>
        <fullName evidence="1">Uncharacterized protein</fullName>
    </submittedName>
</protein>
<name>A0A4D6M8T4_VIGUN</name>
<sequence>MRVTMSSTVILAQASLSRLGEYGENDSHKRVLEENLVSSARVLVQARDFDFGQRVISLRRGSVAQARARKVPLLQISPKRLRLA</sequence>
<dbReference type="EMBL" id="CP039350">
    <property type="protein sequence ID" value="QCD96536.1"/>
    <property type="molecule type" value="Genomic_DNA"/>
</dbReference>
<gene>
    <name evidence="1" type="ORF">DEO72_LG6g1241</name>
</gene>
<evidence type="ECO:0000313" key="2">
    <source>
        <dbReference type="Proteomes" id="UP000501690"/>
    </source>
</evidence>
<keyword evidence="2" id="KW-1185">Reference proteome</keyword>
<organism evidence="1 2">
    <name type="scientific">Vigna unguiculata</name>
    <name type="common">Cowpea</name>
    <dbReference type="NCBI Taxonomy" id="3917"/>
    <lineage>
        <taxon>Eukaryota</taxon>
        <taxon>Viridiplantae</taxon>
        <taxon>Streptophyta</taxon>
        <taxon>Embryophyta</taxon>
        <taxon>Tracheophyta</taxon>
        <taxon>Spermatophyta</taxon>
        <taxon>Magnoliopsida</taxon>
        <taxon>eudicotyledons</taxon>
        <taxon>Gunneridae</taxon>
        <taxon>Pentapetalae</taxon>
        <taxon>rosids</taxon>
        <taxon>fabids</taxon>
        <taxon>Fabales</taxon>
        <taxon>Fabaceae</taxon>
        <taxon>Papilionoideae</taxon>
        <taxon>50 kb inversion clade</taxon>
        <taxon>NPAAA clade</taxon>
        <taxon>indigoferoid/millettioid clade</taxon>
        <taxon>Phaseoleae</taxon>
        <taxon>Vigna</taxon>
    </lineage>
</organism>
<dbReference type="AlphaFoldDB" id="A0A4D6M8T4"/>
<dbReference type="Proteomes" id="UP000501690">
    <property type="component" value="Linkage Group LG6"/>
</dbReference>
<evidence type="ECO:0000313" key="1">
    <source>
        <dbReference type="EMBL" id="QCD96536.1"/>
    </source>
</evidence>
<accession>A0A4D6M8T4</accession>